<sequence>MPTCSVLIRRAVVLLGAAAAVLLATAAGVAAAGGSAAGGSSKAPEDVAATVEQLPFCDEDLARQRDLSDGLVFVTTLDGKLSALDMLNGGTERWSIQTGPGPLLSSSIHRLELTNNGKWVRMIPSLGGSLYKFDGESIEPIPFSAEDMLKSSFKFSDDLVISGGKETRSYGVSLQTGRLVYVCTMHGCKNATELAMEASAQGKYGPPMREDGGTVDGGTIDSVPDDVIIVRRQTQTVRAVESRTGSERWNFSIGHHELERMGNEDCRGGRERQEVNPMVLDLELRVIIPEGIICAVSKSTPGKIVWRHKFDVPIVSVWRSSADKRDGGLEVVDLFDRTDWLWNGNVDESNGEKTHNDKPPLVNPSLYIGMHEKQLYIQESDALLEGRDERGHEIALLTDGESKYPAIPWKPLPATPPVAGLLTEGGKDTGYIGGSSSSTDDSGESTAIGQSVLYASNYINGNGFFLVANTDGEERCDHKEGEHHPQDNSSNSHFPDGAGVDDEDLDTMFDVPVKVIIVSMWFWWKEILIISVTTALVLNMILKLRPAKLPVMVVVERKVEIPIPMAVEAIEEFPPPTMRGRMPATRSYSESNSNESQPALAPLAAESYTSRFREDFDLVQCLGKGGFGVVFEVRNKLDDCRYAIKRVVLPNKPESKDRVMREVKTLAHCEHQNIVRYFHAWIETPPPGWQEQHDREWIERNCLSTSIDIETPTDTQPPVAPSRNATMLSSQSSFRGGTKEKDLPFRQKGSIWMPSFPEANGTSFTNGGGDALRLEQSESCSFIEFRADAGQSTDQRSREESSDSSESESESESESKSDSDNTRTDGARAKSWNHADDDSLDIVFKEPSSSSALPEPALPNGMHHVVSIDEAPSQSFRAENPFRKTHRRPLSLDLTSTGHVRKRATGDALSSLDLSSMRDQSQPVPRSNKIYLYIQMQLCHKQSLKEWLSLNGLPARRDKIVPIFEQIVSGVEYVHLKGLIHRDLKPSNIFFSLDGRIKIGDFGLVTDSSELQYDSENNMPSMSRDRHTRQVGTQLYMSPEQLRGLPYDYKVDIFSLGLILFELLVSFGTEMERICTLKSVRKSIFPDGFDQEYQSEHKLLSCMLSESPKKRPTTFGIKAHPPFKRMLSNKSSNSLGVVDETLVVNGDPIAANGSPELEDGDEWHFELPPRRKDSRTYSSSGSGSGGPSANNNNNNPSN</sequence>
<dbReference type="GO" id="GO:0005789">
    <property type="term" value="C:endoplasmic reticulum membrane"/>
    <property type="evidence" value="ECO:0007669"/>
    <property type="project" value="UniProtKB-SubCell"/>
</dbReference>
<keyword evidence="12" id="KW-0810">Translation regulation</keyword>
<dbReference type="PROSITE" id="PS50011">
    <property type="entry name" value="PROTEIN_KINASE_DOM"/>
    <property type="match status" value="1"/>
</dbReference>
<dbReference type="InterPro" id="IPR011009">
    <property type="entry name" value="Kinase-like_dom_sf"/>
</dbReference>
<accession>A0A182F720</accession>
<feature type="region of interest" description="Disordered" evidence="20">
    <location>
        <begin position="786"/>
        <end position="834"/>
    </location>
</feature>
<evidence type="ECO:0000313" key="23">
    <source>
        <dbReference type="EnsemblMetazoa" id="AALB002278-PA"/>
    </source>
</evidence>
<evidence type="ECO:0000259" key="22">
    <source>
        <dbReference type="PROSITE" id="PS50011"/>
    </source>
</evidence>
<dbReference type="FunFam" id="1.10.510.10:FF:000251">
    <property type="entry name" value="eukaryotic translation initiation factor 2-alpha kinase 3"/>
    <property type="match status" value="1"/>
</dbReference>
<dbReference type="SUPFAM" id="SSF50998">
    <property type="entry name" value="Quinoprotein alcohol dehydrogenase-like"/>
    <property type="match status" value="1"/>
</dbReference>
<dbReference type="SMART" id="SM00564">
    <property type="entry name" value="PQQ"/>
    <property type="match status" value="2"/>
</dbReference>
<evidence type="ECO:0000256" key="3">
    <source>
        <dbReference type="ARBA" id="ARBA00022527"/>
    </source>
</evidence>
<dbReference type="FunFam" id="3.30.200.20:FF:000193">
    <property type="entry name" value="Eukaryotic translation initiation factor 2-alpha kinase 3"/>
    <property type="match status" value="1"/>
</dbReference>
<dbReference type="EC" id="2.7.11.1" evidence="2"/>
<evidence type="ECO:0000256" key="15">
    <source>
        <dbReference type="ARBA" id="ARBA00023136"/>
    </source>
</evidence>
<evidence type="ECO:0000256" key="12">
    <source>
        <dbReference type="ARBA" id="ARBA00022845"/>
    </source>
</evidence>
<evidence type="ECO:0000256" key="8">
    <source>
        <dbReference type="ARBA" id="ARBA00022741"/>
    </source>
</evidence>
<keyword evidence="17" id="KW-0834">Unfolded protein response</keyword>
<dbReference type="PROSITE" id="PS00107">
    <property type="entry name" value="PROTEIN_KINASE_ATP"/>
    <property type="match status" value="1"/>
</dbReference>
<dbReference type="GO" id="GO:0004694">
    <property type="term" value="F:eukaryotic translation initiation factor 2alpha kinase activity"/>
    <property type="evidence" value="ECO:0007669"/>
    <property type="project" value="TreeGrafter"/>
</dbReference>
<feature type="region of interest" description="Disordered" evidence="20">
    <location>
        <begin position="710"/>
        <end position="771"/>
    </location>
</feature>
<protein>
    <recommendedName>
        <fullName evidence="2">non-specific serine/threonine protein kinase</fullName>
        <ecNumber evidence="2">2.7.11.1</ecNumber>
    </recommendedName>
    <alternativeName>
        <fullName evidence="19">PRKR-like endoplasmic reticulum kinase</fullName>
    </alternativeName>
</protein>
<dbReference type="SUPFAM" id="SSF56112">
    <property type="entry name" value="Protein kinase-like (PK-like)"/>
    <property type="match status" value="1"/>
</dbReference>
<keyword evidence="3" id="KW-0723">Serine/threonine-protein kinase</keyword>
<dbReference type="PANTHER" id="PTHR11042">
    <property type="entry name" value="EUKARYOTIC TRANSLATION INITIATION FACTOR 2-ALPHA KINASE EIF2-ALPHA KINASE -RELATED"/>
    <property type="match status" value="1"/>
</dbReference>
<keyword evidence="15" id="KW-0472">Membrane</keyword>
<dbReference type="InterPro" id="IPR000719">
    <property type="entry name" value="Prot_kinase_dom"/>
</dbReference>
<keyword evidence="14" id="KW-0346">Stress response</keyword>
<feature type="compositionally biased region" description="Basic and acidic residues" evidence="20">
    <location>
        <begin position="475"/>
        <end position="486"/>
    </location>
</feature>
<keyword evidence="4" id="KW-0597">Phosphoprotein</keyword>
<feature type="signal peptide" evidence="21">
    <location>
        <begin position="1"/>
        <end position="31"/>
    </location>
</feature>
<keyword evidence="13" id="KW-1133">Transmembrane helix</keyword>
<dbReference type="CTD" id="40653"/>
<name>A0A182F720_ANOAL</name>
<keyword evidence="5" id="KW-0808">Transferase</keyword>
<dbReference type="STRING" id="7167.A0A182F720"/>
<evidence type="ECO:0000256" key="1">
    <source>
        <dbReference type="ARBA" id="ARBA00004115"/>
    </source>
</evidence>
<dbReference type="Gene3D" id="2.130.10.10">
    <property type="entry name" value="YVTN repeat-like/Quinoprotein amine dehydrogenase"/>
    <property type="match status" value="1"/>
</dbReference>
<dbReference type="VEuPathDB" id="VectorBase:AALB20_034756"/>
<evidence type="ECO:0000256" key="19">
    <source>
        <dbReference type="ARBA" id="ARBA00041500"/>
    </source>
</evidence>
<dbReference type="OrthoDB" id="341578at2759"/>
<reference evidence="23" key="2">
    <citation type="submission" date="2022-08" db="UniProtKB">
        <authorList>
            <consortium name="EnsemblMetazoa"/>
        </authorList>
    </citation>
    <scope>IDENTIFICATION</scope>
    <source>
        <strain evidence="23">STECLA/ALBI9_A</strain>
    </source>
</reference>
<dbReference type="GO" id="GO:0006986">
    <property type="term" value="P:response to unfolded protein"/>
    <property type="evidence" value="ECO:0007669"/>
    <property type="project" value="UniProtKB-KW"/>
</dbReference>
<dbReference type="GO" id="GO:0005634">
    <property type="term" value="C:nucleus"/>
    <property type="evidence" value="ECO:0007669"/>
    <property type="project" value="TreeGrafter"/>
</dbReference>
<keyword evidence="11" id="KW-0067">ATP-binding</keyword>
<evidence type="ECO:0000256" key="16">
    <source>
        <dbReference type="ARBA" id="ARBA00023180"/>
    </source>
</evidence>
<keyword evidence="7 21" id="KW-0732">Signal</keyword>
<comment type="similarity">
    <text evidence="18">Belongs to the protein kinase superfamily. Ser/Thr protein kinase family. GCN2 subfamily.</text>
</comment>
<reference evidence="23 24" key="1">
    <citation type="journal article" date="2017" name="G3 (Bethesda)">
        <title>The Physical Genome Mapping of Anopheles albimanus Corrected Scaffold Misassemblies and Identified Interarm Rearrangements in Genus Anopheles.</title>
        <authorList>
            <person name="Artemov G.N."/>
            <person name="Peery A.N."/>
            <person name="Jiang X."/>
            <person name="Tu Z."/>
            <person name="Stegniy V.N."/>
            <person name="Sharakhova M.V."/>
            <person name="Sharakhov I.V."/>
        </authorList>
    </citation>
    <scope>NUCLEOTIDE SEQUENCE [LARGE SCALE GENOMIC DNA]</scope>
    <source>
        <strain evidence="23 24">ALBI9_A</strain>
    </source>
</reference>
<evidence type="ECO:0000256" key="4">
    <source>
        <dbReference type="ARBA" id="ARBA00022553"/>
    </source>
</evidence>
<comment type="subcellular location">
    <subcellularLocation>
        <location evidence="1">Endoplasmic reticulum membrane</location>
        <topology evidence="1">Single-pass type I membrane protein</topology>
    </subcellularLocation>
</comment>
<proteinExistence type="inferred from homology"/>
<feature type="compositionally biased region" description="Basic and acidic residues" evidence="20">
    <location>
        <begin position="1162"/>
        <end position="1175"/>
    </location>
</feature>
<dbReference type="InterPro" id="IPR050339">
    <property type="entry name" value="CC_SR_Kinase"/>
</dbReference>
<evidence type="ECO:0000256" key="18">
    <source>
        <dbReference type="ARBA" id="ARBA00037982"/>
    </source>
</evidence>
<dbReference type="CDD" id="cd09768">
    <property type="entry name" value="Luminal_EIF2AK3"/>
    <property type="match status" value="1"/>
</dbReference>
<evidence type="ECO:0000256" key="9">
    <source>
        <dbReference type="ARBA" id="ARBA00022777"/>
    </source>
</evidence>
<keyword evidence="10" id="KW-0256">Endoplasmic reticulum</keyword>
<evidence type="ECO:0000256" key="2">
    <source>
        <dbReference type="ARBA" id="ARBA00012513"/>
    </source>
</evidence>
<evidence type="ECO:0000256" key="14">
    <source>
        <dbReference type="ARBA" id="ARBA00023016"/>
    </source>
</evidence>
<feature type="chain" id="PRO_5043870426" description="non-specific serine/threonine protein kinase" evidence="21">
    <location>
        <begin position="32"/>
        <end position="1198"/>
    </location>
</feature>
<dbReference type="InterPro" id="IPR015943">
    <property type="entry name" value="WD40/YVTN_repeat-like_dom_sf"/>
</dbReference>
<evidence type="ECO:0000256" key="13">
    <source>
        <dbReference type="ARBA" id="ARBA00022989"/>
    </source>
</evidence>
<dbReference type="PANTHER" id="PTHR11042:SF91">
    <property type="entry name" value="EUKARYOTIC TRANSLATION INITIATION FACTOR 2-ALPHA KINASE"/>
    <property type="match status" value="1"/>
</dbReference>
<dbReference type="Proteomes" id="UP000069272">
    <property type="component" value="Chromosome 2R"/>
</dbReference>
<dbReference type="GeneID" id="118461495"/>
<dbReference type="Gene3D" id="1.10.510.10">
    <property type="entry name" value="Transferase(Phosphotransferase) domain 1"/>
    <property type="match status" value="1"/>
</dbReference>
<evidence type="ECO:0000256" key="5">
    <source>
        <dbReference type="ARBA" id="ARBA00022679"/>
    </source>
</evidence>
<dbReference type="GO" id="GO:0005524">
    <property type="term" value="F:ATP binding"/>
    <property type="evidence" value="ECO:0007669"/>
    <property type="project" value="UniProtKB-UniRule"/>
</dbReference>
<dbReference type="PROSITE" id="PS00108">
    <property type="entry name" value="PROTEIN_KINASE_ST"/>
    <property type="match status" value="1"/>
</dbReference>
<dbReference type="EnsemblMetazoa" id="AALB002278-RA">
    <property type="protein sequence ID" value="AALB002278-PA"/>
    <property type="gene ID" value="AALB002278"/>
</dbReference>
<keyword evidence="6" id="KW-0812">Transmembrane</keyword>
<evidence type="ECO:0000256" key="11">
    <source>
        <dbReference type="ARBA" id="ARBA00022840"/>
    </source>
</evidence>
<dbReference type="SMART" id="SM00220">
    <property type="entry name" value="S_TKc"/>
    <property type="match status" value="1"/>
</dbReference>
<dbReference type="GO" id="GO:0034976">
    <property type="term" value="P:response to endoplasmic reticulum stress"/>
    <property type="evidence" value="ECO:0007669"/>
    <property type="project" value="UniProtKB-ARBA"/>
</dbReference>
<feature type="region of interest" description="Disordered" evidence="20">
    <location>
        <begin position="1149"/>
        <end position="1198"/>
    </location>
</feature>
<keyword evidence="8" id="KW-0547">Nucleotide-binding</keyword>
<evidence type="ECO:0000256" key="20">
    <source>
        <dbReference type="SAM" id="MobiDB-lite"/>
    </source>
</evidence>
<keyword evidence="9" id="KW-0418">Kinase</keyword>
<evidence type="ECO:0000256" key="10">
    <source>
        <dbReference type="ARBA" id="ARBA00022824"/>
    </source>
</evidence>
<evidence type="ECO:0000256" key="17">
    <source>
        <dbReference type="ARBA" id="ARBA00023230"/>
    </source>
</evidence>
<organism evidence="23 24">
    <name type="scientific">Anopheles albimanus</name>
    <name type="common">New world malaria mosquito</name>
    <dbReference type="NCBI Taxonomy" id="7167"/>
    <lineage>
        <taxon>Eukaryota</taxon>
        <taxon>Metazoa</taxon>
        <taxon>Ecdysozoa</taxon>
        <taxon>Arthropoda</taxon>
        <taxon>Hexapoda</taxon>
        <taxon>Insecta</taxon>
        <taxon>Pterygota</taxon>
        <taxon>Neoptera</taxon>
        <taxon>Endopterygota</taxon>
        <taxon>Diptera</taxon>
        <taxon>Nematocera</taxon>
        <taxon>Culicoidea</taxon>
        <taxon>Culicidae</taxon>
        <taxon>Anophelinae</taxon>
        <taxon>Anopheles</taxon>
    </lineage>
</organism>
<keyword evidence="16" id="KW-0325">Glycoprotein</keyword>
<feature type="compositionally biased region" description="Acidic residues" evidence="20">
    <location>
        <begin position="802"/>
        <end position="812"/>
    </location>
</feature>
<feature type="compositionally biased region" description="Basic and acidic residues" evidence="20">
    <location>
        <begin position="813"/>
        <end position="834"/>
    </location>
</feature>
<dbReference type="Pfam" id="PF00069">
    <property type="entry name" value="Pkinase"/>
    <property type="match status" value="2"/>
</dbReference>
<evidence type="ECO:0000313" key="24">
    <source>
        <dbReference type="Proteomes" id="UP000069272"/>
    </source>
</evidence>
<dbReference type="KEGG" id="aali:118461495"/>
<dbReference type="Gene3D" id="3.30.200.20">
    <property type="entry name" value="Phosphorylase Kinase, domain 1"/>
    <property type="match status" value="1"/>
</dbReference>
<dbReference type="RefSeq" id="XP_035782812.1">
    <property type="nucleotide sequence ID" value="XM_035926919.1"/>
</dbReference>
<evidence type="ECO:0000256" key="6">
    <source>
        <dbReference type="ARBA" id="ARBA00022692"/>
    </source>
</evidence>
<dbReference type="InterPro" id="IPR011047">
    <property type="entry name" value="Quinoprotein_ADH-like_sf"/>
</dbReference>
<evidence type="ECO:0000256" key="7">
    <source>
        <dbReference type="ARBA" id="ARBA00022729"/>
    </source>
</evidence>
<dbReference type="InterPro" id="IPR018391">
    <property type="entry name" value="PQQ_b-propeller_rpt"/>
</dbReference>
<evidence type="ECO:0000256" key="21">
    <source>
        <dbReference type="SAM" id="SignalP"/>
    </source>
</evidence>
<feature type="domain" description="Protein kinase" evidence="22">
    <location>
        <begin position="616"/>
        <end position="1123"/>
    </location>
</feature>
<dbReference type="InterPro" id="IPR008271">
    <property type="entry name" value="Ser/Thr_kinase_AS"/>
</dbReference>
<feature type="compositionally biased region" description="Low complexity" evidence="20">
    <location>
        <begin position="1187"/>
        <end position="1198"/>
    </location>
</feature>
<feature type="compositionally biased region" description="Polar residues" evidence="20">
    <location>
        <begin position="723"/>
        <end position="735"/>
    </location>
</feature>
<keyword evidence="24" id="KW-1185">Reference proteome</keyword>
<feature type="region of interest" description="Disordered" evidence="20">
    <location>
        <begin position="475"/>
        <end position="499"/>
    </location>
</feature>
<dbReference type="VEuPathDB" id="VectorBase:AALB002278"/>
<dbReference type="AlphaFoldDB" id="A0A182F720"/>
<dbReference type="InterPro" id="IPR017441">
    <property type="entry name" value="Protein_kinase_ATP_BS"/>
</dbReference>